<gene>
    <name evidence="1" type="ORF">PIQ37_02980</name>
</gene>
<proteinExistence type="predicted"/>
<name>A0ABU9L6R0_9XANT</name>
<reference evidence="1 2" key="1">
    <citation type="journal article" date="2024" name="FEMS Microbiol. Lett.">
        <title>Xanthomonas protegens sp. nov., a novel rice seed-associated bacterium, provides in vivo protection against X. oryzae pv. oryzae, the bacterial leaf blight pathogen.</title>
        <authorList>
            <person name="Rana R."/>
            <person name="Sharma A."/>
            <person name="Madhavan V.N."/>
            <person name="Korpole S."/>
            <person name="Sonti R.V."/>
            <person name="Patel H.K."/>
            <person name="Patil P.B."/>
        </authorList>
    </citation>
    <scope>NUCLEOTIDE SEQUENCE [LARGE SCALE GENOMIC DNA]</scope>
    <source>
        <strain evidence="1 2">PPL118</strain>
    </source>
</reference>
<dbReference type="RefSeq" id="WP_342072289.1">
    <property type="nucleotide sequence ID" value="NZ_JAQJCQ010000001.1"/>
</dbReference>
<evidence type="ECO:0000313" key="2">
    <source>
        <dbReference type="Proteomes" id="UP001486626"/>
    </source>
</evidence>
<protein>
    <submittedName>
        <fullName evidence="1">Uncharacterized protein</fullName>
    </submittedName>
</protein>
<organism evidence="1 2">
    <name type="scientific">Xanthomonas protegens</name>
    <dbReference type="NCBI Taxonomy" id="3380705"/>
    <lineage>
        <taxon>Bacteria</taxon>
        <taxon>Pseudomonadati</taxon>
        <taxon>Pseudomonadota</taxon>
        <taxon>Gammaproteobacteria</taxon>
        <taxon>Lysobacterales</taxon>
        <taxon>Lysobacteraceae</taxon>
        <taxon>Xanthomonas</taxon>
    </lineage>
</organism>
<accession>A0ABU9L6R0</accession>
<keyword evidence="2" id="KW-1185">Reference proteome</keyword>
<evidence type="ECO:0000313" key="1">
    <source>
        <dbReference type="EMBL" id="MEL4890369.1"/>
    </source>
</evidence>
<dbReference type="EMBL" id="JAQJCQ010000001">
    <property type="protein sequence ID" value="MEL4890369.1"/>
    <property type="molecule type" value="Genomic_DNA"/>
</dbReference>
<dbReference type="Proteomes" id="UP001486626">
    <property type="component" value="Unassembled WGS sequence"/>
</dbReference>
<comment type="caution">
    <text evidence="1">The sequence shown here is derived from an EMBL/GenBank/DDBJ whole genome shotgun (WGS) entry which is preliminary data.</text>
</comment>
<sequence length="222" mass="23157">MKKKRLLFFSSIALLVFGVFYFFGSSLLSVGSIGDTPGSAARLRQSVDAVNAGDDSGGIRAGVPSNPVVGEGLNAVDGGSKENKAEVPIGENAVLSGDALSLSKAKKLLDKDNFPVLLRGFAGKYAGDPEAQELKKIYLSTMKEKLAVRNDVSGIDFECGTSVCVGEVNMSGNKDDEGLVSGIFGPPTPAYGLLETSEVVGGVVEKRFVFSTDPKVNAISSN</sequence>